<proteinExistence type="predicted"/>
<comment type="caution">
    <text evidence="3">The sequence shown here is derived from an EMBL/GenBank/DDBJ whole genome shotgun (WGS) entry which is preliminary data.</text>
</comment>
<evidence type="ECO:0000256" key="1">
    <source>
        <dbReference type="SAM" id="MobiDB-lite"/>
    </source>
</evidence>
<feature type="region of interest" description="Disordered" evidence="1">
    <location>
        <begin position="82"/>
        <end position="102"/>
    </location>
</feature>
<evidence type="ECO:0000313" key="2">
    <source>
        <dbReference type="EMBL" id="MFH5227526.1"/>
    </source>
</evidence>
<dbReference type="Proteomes" id="UP001609176">
    <property type="component" value="Unassembled WGS sequence"/>
</dbReference>
<organism evidence="3 4">
    <name type="scientific">Antrihabitans spumae</name>
    <dbReference type="NCBI Taxonomy" id="3373370"/>
    <lineage>
        <taxon>Bacteria</taxon>
        <taxon>Bacillati</taxon>
        <taxon>Actinomycetota</taxon>
        <taxon>Actinomycetes</taxon>
        <taxon>Mycobacteriales</taxon>
        <taxon>Nocardiaceae</taxon>
        <taxon>Antrihabitans</taxon>
    </lineage>
</organism>
<keyword evidence="5" id="KW-1185">Reference proteome</keyword>
<name>A0ABW7KNU4_9NOCA</name>
<evidence type="ECO:0000313" key="4">
    <source>
        <dbReference type="Proteomes" id="UP001609176"/>
    </source>
</evidence>
<accession>A0ABW7KNU4</accession>
<dbReference type="EMBL" id="JBIMSN010000012">
    <property type="protein sequence ID" value="MFH5227526.1"/>
    <property type="molecule type" value="Genomic_DNA"/>
</dbReference>
<sequence>MAIATVKPTAEMVAIRRGRARLLVMCGTTTNGVAIATSWVRSSLSRRPKGETGRIGISRPATDIGEQTTRIAESLQCDTAASCTPSRGRRRASSGSGAHAEHVQHFALTIGDTDHRSDRESQPLVGESRVTLDSIAAYRLGGRRYVLEYVEQPTEIAKLHLVGVHHAPPAVANG</sequence>
<evidence type="ECO:0000313" key="5">
    <source>
        <dbReference type="Proteomes" id="UP001609219"/>
    </source>
</evidence>
<gene>
    <name evidence="3" type="ORF">ACHIPV_19980</name>
    <name evidence="2" type="ORF">ACHIRB_02815</name>
</gene>
<reference evidence="4 5" key="1">
    <citation type="submission" date="2024-10" db="EMBL/GenBank/DDBJ databases">
        <authorList>
            <person name="Riesco R."/>
        </authorList>
    </citation>
    <scope>NUCLEOTIDE SEQUENCE [LARGE SCALE GENOMIC DNA]</scope>
    <source>
        <strain evidence="3 4">NCIMB 15448</strain>
        <strain evidence="2 5">NCIMB 15450</strain>
    </source>
</reference>
<evidence type="ECO:0000313" key="3">
    <source>
        <dbReference type="EMBL" id="MFH5244137.1"/>
    </source>
</evidence>
<dbReference type="EMBL" id="JBIMSP010000036">
    <property type="protein sequence ID" value="MFH5244137.1"/>
    <property type="molecule type" value="Genomic_DNA"/>
</dbReference>
<dbReference type="Proteomes" id="UP001609219">
    <property type="component" value="Unassembled WGS sequence"/>
</dbReference>
<protein>
    <submittedName>
        <fullName evidence="3">Uncharacterized protein</fullName>
    </submittedName>
</protein>
<dbReference type="RefSeq" id="WP_395125527.1">
    <property type="nucleotide sequence ID" value="NZ_JBIMSN010000012.1"/>
</dbReference>